<keyword evidence="2" id="KW-1185">Reference proteome</keyword>
<dbReference type="AlphaFoldDB" id="A0A1G9ZZH0"/>
<proteinExistence type="predicted"/>
<dbReference type="STRING" id="206665.SAMN04488516_101224"/>
<sequence>MSNILDRLTSLEGVKGVWISVGGRKKSKILLSLDDRVKEQLEQVVNYCQEIVKGEKIVLGCKTEYDFFLINVFSSDTYVVVWAGETIDSAILKMEIDIILEEFFENNKSLFKKFKFW</sequence>
<accession>A0A1G9ZZH0</accession>
<dbReference type="RefSeq" id="WP_092062083.1">
    <property type="nucleotide sequence ID" value="NZ_FNIN01000001.1"/>
</dbReference>
<dbReference type="Proteomes" id="UP000199602">
    <property type="component" value="Unassembled WGS sequence"/>
</dbReference>
<organism evidence="1 2">
    <name type="scientific">Desulfonauticus submarinus</name>
    <dbReference type="NCBI Taxonomy" id="206665"/>
    <lineage>
        <taxon>Bacteria</taxon>
        <taxon>Pseudomonadati</taxon>
        <taxon>Thermodesulfobacteriota</taxon>
        <taxon>Desulfovibrionia</taxon>
        <taxon>Desulfovibrionales</taxon>
        <taxon>Desulfonauticaceae</taxon>
        <taxon>Desulfonauticus</taxon>
    </lineage>
</organism>
<evidence type="ECO:0000313" key="2">
    <source>
        <dbReference type="Proteomes" id="UP000199602"/>
    </source>
</evidence>
<gene>
    <name evidence="1" type="ORF">SAMN04488516_101224</name>
</gene>
<reference evidence="1 2" key="1">
    <citation type="submission" date="2016-10" db="EMBL/GenBank/DDBJ databases">
        <authorList>
            <person name="de Groot N.N."/>
        </authorList>
    </citation>
    <scope>NUCLEOTIDE SEQUENCE [LARGE SCALE GENOMIC DNA]</scope>
    <source>
        <strain evidence="1 2">DSM 15269</strain>
    </source>
</reference>
<evidence type="ECO:0008006" key="3">
    <source>
        <dbReference type="Google" id="ProtNLM"/>
    </source>
</evidence>
<dbReference type="EMBL" id="FNIN01000001">
    <property type="protein sequence ID" value="SDN26565.1"/>
    <property type="molecule type" value="Genomic_DNA"/>
</dbReference>
<name>A0A1G9ZZH0_9BACT</name>
<protein>
    <recommendedName>
        <fullName evidence="3">Roadblock/LAMTOR2 domain-containing protein</fullName>
    </recommendedName>
</protein>
<evidence type="ECO:0000313" key="1">
    <source>
        <dbReference type="EMBL" id="SDN26565.1"/>
    </source>
</evidence>